<organism evidence="1 2">
    <name type="scientific">Potamilus streckersoni</name>
    <dbReference type="NCBI Taxonomy" id="2493646"/>
    <lineage>
        <taxon>Eukaryota</taxon>
        <taxon>Metazoa</taxon>
        <taxon>Spiralia</taxon>
        <taxon>Lophotrochozoa</taxon>
        <taxon>Mollusca</taxon>
        <taxon>Bivalvia</taxon>
        <taxon>Autobranchia</taxon>
        <taxon>Heteroconchia</taxon>
        <taxon>Palaeoheterodonta</taxon>
        <taxon>Unionida</taxon>
        <taxon>Unionoidea</taxon>
        <taxon>Unionidae</taxon>
        <taxon>Ambleminae</taxon>
        <taxon>Lampsilini</taxon>
        <taxon>Potamilus</taxon>
    </lineage>
</organism>
<gene>
    <name evidence="1" type="ORF">CHS0354_007859</name>
</gene>
<reference evidence="1" key="3">
    <citation type="submission" date="2023-05" db="EMBL/GenBank/DDBJ databases">
        <authorList>
            <person name="Smith C.H."/>
        </authorList>
    </citation>
    <scope>NUCLEOTIDE SEQUENCE</scope>
    <source>
        <strain evidence="1">CHS0354</strain>
        <tissue evidence="1">Mantle</tissue>
    </source>
</reference>
<reference evidence="1" key="2">
    <citation type="journal article" date="2021" name="Genome Biol. Evol.">
        <title>Developing a high-quality reference genome for a parasitic bivalve with doubly uniparental inheritance (Bivalvia: Unionida).</title>
        <authorList>
            <person name="Smith C.H."/>
        </authorList>
    </citation>
    <scope>NUCLEOTIDE SEQUENCE</scope>
    <source>
        <strain evidence="1">CHS0354</strain>
        <tissue evidence="1">Mantle</tissue>
    </source>
</reference>
<name>A0AAE0VWD5_9BIVA</name>
<proteinExistence type="predicted"/>
<evidence type="ECO:0000313" key="1">
    <source>
        <dbReference type="EMBL" id="KAK3593068.1"/>
    </source>
</evidence>
<protein>
    <submittedName>
        <fullName evidence="1">Uncharacterized protein</fullName>
    </submittedName>
</protein>
<comment type="caution">
    <text evidence="1">The sequence shown here is derived from an EMBL/GenBank/DDBJ whole genome shotgun (WGS) entry which is preliminary data.</text>
</comment>
<sequence>MIKIYLLKCIMLLQHTEQMIVGEVSLLDISCLPGFHYLSYPDTLMAILPLEQENEAKDCFLTPDFFLPIRNIKYLLESKKKIFTEDMESIRNLVGISCENIQMYLDHLKEKEQLKTETENK</sequence>
<accession>A0AAE0VWD5</accession>
<dbReference type="Proteomes" id="UP001195483">
    <property type="component" value="Unassembled WGS sequence"/>
</dbReference>
<dbReference type="AlphaFoldDB" id="A0AAE0VWD5"/>
<dbReference type="EMBL" id="JAEAOA010000531">
    <property type="protein sequence ID" value="KAK3593068.1"/>
    <property type="molecule type" value="Genomic_DNA"/>
</dbReference>
<keyword evidence="2" id="KW-1185">Reference proteome</keyword>
<reference evidence="1" key="1">
    <citation type="journal article" date="2021" name="Genome Biol. Evol.">
        <title>A High-Quality Reference Genome for a Parasitic Bivalve with Doubly Uniparental Inheritance (Bivalvia: Unionida).</title>
        <authorList>
            <person name="Smith C.H."/>
        </authorList>
    </citation>
    <scope>NUCLEOTIDE SEQUENCE</scope>
    <source>
        <strain evidence="1">CHS0354</strain>
    </source>
</reference>
<evidence type="ECO:0000313" key="2">
    <source>
        <dbReference type="Proteomes" id="UP001195483"/>
    </source>
</evidence>